<dbReference type="EMBL" id="AEYY01000044">
    <property type="protein sequence ID" value="EHC01897.1"/>
    <property type="molecule type" value="Genomic_DNA"/>
</dbReference>
<organism evidence="1 2">
    <name type="scientific">Streptococcus suis R61</name>
    <dbReference type="NCBI Taxonomy" id="996306"/>
    <lineage>
        <taxon>Bacteria</taxon>
        <taxon>Bacillati</taxon>
        <taxon>Bacillota</taxon>
        <taxon>Bacilli</taxon>
        <taxon>Lactobacillales</taxon>
        <taxon>Streptococcaceae</taxon>
        <taxon>Streptococcus</taxon>
    </lineage>
</organism>
<gene>
    <name evidence="1" type="ORF">SSUR61_2086</name>
</gene>
<name>A0AA87F6H9_STRSU</name>
<accession>A0AA87F6H9</accession>
<comment type="caution">
    <text evidence="1">The sequence shown here is derived from an EMBL/GenBank/DDBJ whole genome shotgun (WGS) entry which is preliminary data.</text>
</comment>
<protein>
    <submittedName>
        <fullName evidence="1">Uncharacterized protein</fullName>
    </submittedName>
</protein>
<dbReference type="AlphaFoldDB" id="A0AA87F6H9"/>
<proteinExistence type="predicted"/>
<evidence type="ECO:0000313" key="1">
    <source>
        <dbReference type="EMBL" id="EHC01897.1"/>
    </source>
</evidence>
<dbReference type="Proteomes" id="UP000004014">
    <property type="component" value="Unassembled WGS sequence"/>
</dbReference>
<sequence length="66" mass="7714">MIKNSLLKDKLCVHLFYSFLFSKPYSTIINIHVKGFFDNKGEFRTKIRKNLVKQGLSIVFDASCRD</sequence>
<evidence type="ECO:0000313" key="2">
    <source>
        <dbReference type="Proteomes" id="UP000004014"/>
    </source>
</evidence>
<reference evidence="1 2" key="1">
    <citation type="submission" date="2011-03" db="EMBL/GenBank/DDBJ databases">
        <title>Deep-sequencing identification of multiple resistance mechanism for the high antibiotic-resistance strain Streptococcus suis R61.</title>
        <authorList>
            <person name="Hu P."/>
            <person name="Yang M."/>
            <person name="Jin M."/>
            <person name="Xiao J."/>
        </authorList>
    </citation>
    <scope>NUCLEOTIDE SEQUENCE [LARGE SCALE GENOMIC DNA]</scope>
    <source>
        <strain evidence="1 2">R61</strain>
    </source>
</reference>